<comment type="caution">
    <text evidence="1">The sequence shown here is derived from an EMBL/GenBank/DDBJ whole genome shotgun (WGS) entry which is preliminary data.</text>
</comment>
<evidence type="ECO:0000313" key="2">
    <source>
        <dbReference type="Proteomes" id="UP001211065"/>
    </source>
</evidence>
<reference evidence="1" key="1">
    <citation type="submission" date="2020-05" db="EMBL/GenBank/DDBJ databases">
        <title>Phylogenomic resolution of chytrid fungi.</title>
        <authorList>
            <person name="Stajich J.E."/>
            <person name="Amses K."/>
            <person name="Simmons R."/>
            <person name="Seto K."/>
            <person name="Myers J."/>
            <person name="Bonds A."/>
            <person name="Quandt C.A."/>
            <person name="Barry K."/>
            <person name="Liu P."/>
            <person name="Grigoriev I."/>
            <person name="Longcore J.E."/>
            <person name="James T.Y."/>
        </authorList>
    </citation>
    <scope>NUCLEOTIDE SEQUENCE</scope>
    <source>
        <strain evidence="1">JEL0476</strain>
    </source>
</reference>
<feature type="non-terminal residue" evidence="1">
    <location>
        <position position="1"/>
    </location>
</feature>
<sequence length="56" mass="6374">NESTSQQTAILTKKLNTVISNQLVQGIVLKKLEQQLMMPCRNYCEELSKFYVKGAI</sequence>
<gene>
    <name evidence="1" type="ORF">HK099_002350</name>
</gene>
<name>A0AAD5XWL7_9FUNG</name>
<proteinExistence type="predicted"/>
<dbReference type="Proteomes" id="UP001211065">
    <property type="component" value="Unassembled WGS sequence"/>
</dbReference>
<protein>
    <submittedName>
        <fullName evidence="1">Uncharacterized protein</fullName>
    </submittedName>
</protein>
<dbReference type="EMBL" id="JADGJW010001772">
    <property type="protein sequence ID" value="KAJ3201165.1"/>
    <property type="molecule type" value="Genomic_DNA"/>
</dbReference>
<feature type="non-terminal residue" evidence="1">
    <location>
        <position position="56"/>
    </location>
</feature>
<accession>A0AAD5XWL7</accession>
<evidence type="ECO:0000313" key="1">
    <source>
        <dbReference type="EMBL" id="KAJ3201165.1"/>
    </source>
</evidence>
<organism evidence="1 2">
    <name type="scientific">Clydaea vesicula</name>
    <dbReference type="NCBI Taxonomy" id="447962"/>
    <lineage>
        <taxon>Eukaryota</taxon>
        <taxon>Fungi</taxon>
        <taxon>Fungi incertae sedis</taxon>
        <taxon>Chytridiomycota</taxon>
        <taxon>Chytridiomycota incertae sedis</taxon>
        <taxon>Chytridiomycetes</taxon>
        <taxon>Lobulomycetales</taxon>
        <taxon>Lobulomycetaceae</taxon>
        <taxon>Clydaea</taxon>
    </lineage>
</organism>
<keyword evidence="2" id="KW-1185">Reference proteome</keyword>
<dbReference type="AlphaFoldDB" id="A0AAD5XWL7"/>